<sequence length="634" mass="70614">MHGLLSGDKVSSIGYDLRKRGGTVRTKLCTVDVERTHGWSRGRAIRVVLTLTLVLGTTPLTADTYRIDKPTTLSPNAGTRSAKGLPVETLGAVHGLDLSAPAKAKLPVLKMPVAKTPTLAPPAQADTSDELTLSMPALIAPQIDAPRVAQLPATAEPSSEQPTEVEPAAPLQLEPEQSDEQESTPEEFKPAWRSPKQLSTEEESAEHTPAPLKEVLPSDESTTEATPIDEPKHTELQPPKRNTQEADEPPIASFEVSDDLDQQDDEPTAEESPRTRVVDIKPQPVKQLPPLTRNQIYLRNKMRRVLTYYYRQMLNTEEHDSWKVMHNMLAFELHSQVRVGGPNGQAMTSVGWLCYNNDCAGHRIMALSDQGLPHGVYGVGKEGHSGQFLSMLAQCNVDPNYPIRVEGKEFTIHDLIAGEQKTCQPNSELSFKLIALMHYLPSDTTWVNERGEVWSIERLVEEELAQPIRGVACGGTHRLNGLSLAVKQREARGEPMDGVWLKAKNFTNQYEQYCYRLQNNDGSFSTEWFRGPGDEKSIDRRCRTTGHLTEWVLYHVPDKKLDSYRVVKAVNYLTNLLYSNSSNEWETGALCHALHALTEYDTRKFQPYDEQAKAAQAQSGGNSVSRQNNSATRR</sequence>
<feature type="compositionally biased region" description="Polar residues" evidence="1">
    <location>
        <begin position="616"/>
        <end position="634"/>
    </location>
</feature>
<proteinExistence type="predicted"/>
<dbReference type="EMBL" id="CP036278">
    <property type="protein sequence ID" value="QDU54354.1"/>
    <property type="molecule type" value="Genomic_DNA"/>
</dbReference>
<evidence type="ECO:0000256" key="1">
    <source>
        <dbReference type="SAM" id="MobiDB-lite"/>
    </source>
</evidence>
<feature type="compositionally biased region" description="Acidic residues" evidence="1">
    <location>
        <begin position="256"/>
        <end position="269"/>
    </location>
</feature>
<gene>
    <name evidence="2" type="ORF">Pan181_05350</name>
</gene>
<feature type="compositionally biased region" description="Acidic residues" evidence="1">
    <location>
        <begin position="176"/>
        <end position="185"/>
    </location>
</feature>
<name>A0A518AI54_9BACT</name>
<accession>A0A518AI54</accession>
<organism evidence="2 3">
    <name type="scientific">Aeoliella mucimassa</name>
    <dbReference type="NCBI Taxonomy" id="2527972"/>
    <lineage>
        <taxon>Bacteria</taxon>
        <taxon>Pseudomonadati</taxon>
        <taxon>Planctomycetota</taxon>
        <taxon>Planctomycetia</taxon>
        <taxon>Pirellulales</taxon>
        <taxon>Lacipirellulaceae</taxon>
        <taxon>Aeoliella</taxon>
    </lineage>
</organism>
<dbReference type="Proteomes" id="UP000315750">
    <property type="component" value="Chromosome"/>
</dbReference>
<feature type="region of interest" description="Disordered" evidence="1">
    <location>
        <begin position="609"/>
        <end position="634"/>
    </location>
</feature>
<protein>
    <submittedName>
        <fullName evidence="2">Uncharacterized protein</fullName>
    </submittedName>
</protein>
<keyword evidence="3" id="KW-1185">Reference proteome</keyword>
<dbReference type="AlphaFoldDB" id="A0A518AI54"/>
<evidence type="ECO:0000313" key="2">
    <source>
        <dbReference type="EMBL" id="QDU54354.1"/>
    </source>
</evidence>
<dbReference type="KEGG" id="amuc:Pan181_05350"/>
<feature type="region of interest" description="Disordered" evidence="1">
    <location>
        <begin position="150"/>
        <end position="278"/>
    </location>
</feature>
<reference evidence="2 3" key="1">
    <citation type="submission" date="2019-02" db="EMBL/GenBank/DDBJ databases">
        <title>Deep-cultivation of Planctomycetes and their phenomic and genomic characterization uncovers novel biology.</title>
        <authorList>
            <person name="Wiegand S."/>
            <person name="Jogler M."/>
            <person name="Boedeker C."/>
            <person name="Pinto D."/>
            <person name="Vollmers J."/>
            <person name="Rivas-Marin E."/>
            <person name="Kohn T."/>
            <person name="Peeters S.H."/>
            <person name="Heuer A."/>
            <person name="Rast P."/>
            <person name="Oberbeckmann S."/>
            <person name="Bunk B."/>
            <person name="Jeske O."/>
            <person name="Meyerdierks A."/>
            <person name="Storesund J.E."/>
            <person name="Kallscheuer N."/>
            <person name="Luecker S."/>
            <person name="Lage O.M."/>
            <person name="Pohl T."/>
            <person name="Merkel B.J."/>
            <person name="Hornburger P."/>
            <person name="Mueller R.-W."/>
            <person name="Bruemmer F."/>
            <person name="Labrenz M."/>
            <person name="Spormann A.M."/>
            <person name="Op den Camp H."/>
            <person name="Overmann J."/>
            <person name="Amann R."/>
            <person name="Jetten M.S.M."/>
            <person name="Mascher T."/>
            <person name="Medema M.H."/>
            <person name="Devos D.P."/>
            <person name="Kaster A.-K."/>
            <person name="Ovreas L."/>
            <person name="Rohde M."/>
            <person name="Galperin M.Y."/>
            <person name="Jogler C."/>
        </authorList>
    </citation>
    <scope>NUCLEOTIDE SEQUENCE [LARGE SCALE GENOMIC DNA]</scope>
    <source>
        <strain evidence="2 3">Pan181</strain>
    </source>
</reference>
<evidence type="ECO:0000313" key="3">
    <source>
        <dbReference type="Proteomes" id="UP000315750"/>
    </source>
</evidence>